<keyword evidence="3" id="KW-1185">Reference proteome</keyword>
<dbReference type="Gene3D" id="3.40.630.30">
    <property type="match status" value="1"/>
</dbReference>
<organism evidence="2 3">
    <name type="scientific">Streptomyces bohaiensis</name>
    <dbReference type="NCBI Taxonomy" id="1431344"/>
    <lineage>
        <taxon>Bacteria</taxon>
        <taxon>Bacillati</taxon>
        <taxon>Actinomycetota</taxon>
        <taxon>Actinomycetes</taxon>
        <taxon>Kitasatosporales</taxon>
        <taxon>Streptomycetaceae</taxon>
        <taxon>Streptomyces</taxon>
    </lineage>
</organism>
<feature type="domain" description="N-acetyltransferase" evidence="1">
    <location>
        <begin position="1"/>
        <end position="156"/>
    </location>
</feature>
<evidence type="ECO:0000313" key="2">
    <source>
        <dbReference type="EMBL" id="NJQ13507.1"/>
    </source>
</evidence>
<protein>
    <submittedName>
        <fullName evidence="2">GNAT family N-acetyltransferase</fullName>
    </submittedName>
</protein>
<dbReference type="SUPFAM" id="SSF55729">
    <property type="entry name" value="Acyl-CoA N-acyltransferases (Nat)"/>
    <property type="match status" value="1"/>
</dbReference>
<reference evidence="2 3" key="1">
    <citation type="submission" date="2020-03" db="EMBL/GenBank/DDBJ databases">
        <title>Draft genome of Streptomyces sp. ventii, isolated from the Axial Seamount in the Pacific Ocean, and resequencing of the two type strains Streptomyces lonarensis strain NCL 716 and Streptomyces bohaiensis strain 11A07.</title>
        <authorList>
            <person name="Loughran R.M."/>
            <person name="Pfannmuller K.M."/>
            <person name="Wasson B.J."/>
            <person name="Deadmond M.C."/>
            <person name="Paddock B.E."/>
            <person name="Koyack M.J."/>
            <person name="Gallegos D.A."/>
            <person name="Mitchell E.A."/>
            <person name="Ushijima B."/>
            <person name="Saw J.H."/>
            <person name="Mcphail K.L."/>
            <person name="Videau P."/>
        </authorList>
    </citation>
    <scope>NUCLEOTIDE SEQUENCE [LARGE SCALE GENOMIC DNA]</scope>
    <source>
        <strain evidence="2 3">11A07</strain>
    </source>
</reference>
<gene>
    <name evidence="2" type="ORF">HCN52_00715</name>
</gene>
<dbReference type="Proteomes" id="UP000727056">
    <property type="component" value="Unassembled WGS sequence"/>
</dbReference>
<dbReference type="CDD" id="cd04301">
    <property type="entry name" value="NAT_SF"/>
    <property type="match status" value="1"/>
</dbReference>
<proteinExistence type="predicted"/>
<dbReference type="Pfam" id="PF00583">
    <property type="entry name" value="Acetyltransf_1"/>
    <property type="match status" value="1"/>
</dbReference>
<dbReference type="EMBL" id="JAAVJC010000002">
    <property type="protein sequence ID" value="NJQ13507.1"/>
    <property type="molecule type" value="Genomic_DNA"/>
</dbReference>
<sequence>MSQLWASASKWLASHGSDQWQYPANENRITDDIENGKVFVAVPNFMASDSELFGTITLDVSPDPEFWEDADGGALYVRRMITAPAARGHDLGSALIDWAAGRALLQPDPLPVLRLDAWKTNEALHAYYTGQGFRRVRTVRLAHRRSGELFERPTAVRSYKGPLLHDIEHPSVDADFRGTA</sequence>
<evidence type="ECO:0000313" key="3">
    <source>
        <dbReference type="Proteomes" id="UP000727056"/>
    </source>
</evidence>
<dbReference type="InterPro" id="IPR000182">
    <property type="entry name" value="GNAT_dom"/>
</dbReference>
<accession>A0ABX1C8F1</accession>
<dbReference type="PROSITE" id="PS51186">
    <property type="entry name" value="GNAT"/>
    <property type="match status" value="1"/>
</dbReference>
<name>A0ABX1C8F1_9ACTN</name>
<comment type="caution">
    <text evidence="2">The sequence shown here is derived from an EMBL/GenBank/DDBJ whole genome shotgun (WGS) entry which is preliminary data.</text>
</comment>
<evidence type="ECO:0000259" key="1">
    <source>
        <dbReference type="PROSITE" id="PS51186"/>
    </source>
</evidence>
<dbReference type="InterPro" id="IPR016181">
    <property type="entry name" value="Acyl_CoA_acyltransferase"/>
</dbReference>